<dbReference type="InterPro" id="IPR025737">
    <property type="entry name" value="FApF"/>
</dbReference>
<dbReference type="Pfam" id="PF13557">
    <property type="entry name" value="Phenol_MetA_deg"/>
    <property type="match status" value="1"/>
</dbReference>
<evidence type="ECO:0000313" key="2">
    <source>
        <dbReference type="EMBL" id="MBZ1349759.1"/>
    </source>
</evidence>
<keyword evidence="1" id="KW-0732">Signal</keyword>
<keyword evidence="3" id="KW-1185">Reference proteome</keyword>
<name>A0A953T6F6_9BURK</name>
<reference evidence="2" key="1">
    <citation type="submission" date="2021-07" db="EMBL/GenBank/DDBJ databases">
        <title>New genus and species of the family Alcaligenaceae.</title>
        <authorList>
            <person name="Hahn M.W."/>
        </authorList>
    </citation>
    <scope>NUCLEOTIDE SEQUENCE</scope>
    <source>
        <strain evidence="2">LF4-65</strain>
    </source>
</reference>
<dbReference type="AlphaFoldDB" id="A0A953T6F6"/>
<organism evidence="2 3">
    <name type="scientific">Zwartia hollandica</name>
    <dbReference type="NCBI Taxonomy" id="324606"/>
    <lineage>
        <taxon>Bacteria</taxon>
        <taxon>Pseudomonadati</taxon>
        <taxon>Pseudomonadota</taxon>
        <taxon>Betaproteobacteria</taxon>
        <taxon>Burkholderiales</taxon>
        <taxon>Alcaligenaceae</taxon>
        <taxon>Zwartia</taxon>
    </lineage>
</organism>
<evidence type="ECO:0000256" key="1">
    <source>
        <dbReference type="SAM" id="SignalP"/>
    </source>
</evidence>
<comment type="caution">
    <text evidence="2">The sequence shown here is derived from an EMBL/GenBank/DDBJ whole genome shotgun (WGS) entry which is preliminary data.</text>
</comment>
<gene>
    <name evidence="2" type="ORF">KZZ10_03795</name>
</gene>
<dbReference type="Proteomes" id="UP000739565">
    <property type="component" value="Unassembled WGS sequence"/>
</dbReference>
<feature type="chain" id="PRO_5037372103" evidence="1">
    <location>
        <begin position="22"/>
        <end position="297"/>
    </location>
</feature>
<proteinExistence type="predicted"/>
<dbReference type="EMBL" id="JAHXRI010000006">
    <property type="protein sequence ID" value="MBZ1349759.1"/>
    <property type="molecule type" value="Genomic_DNA"/>
</dbReference>
<evidence type="ECO:0000313" key="3">
    <source>
        <dbReference type="Proteomes" id="UP000739565"/>
    </source>
</evidence>
<dbReference type="RefSeq" id="WP_259660180.1">
    <property type="nucleotide sequence ID" value="NZ_JAHXRI010000006.1"/>
</dbReference>
<sequence>MQTMCKAILFVSVFIPALCRAIDLQPNDAVAPIPDKTFAMLSYYGTENGTLYRNGSAVSTPALRNPLIENNSAILRLSRSYSLFGLPAVSLVQVPYSDLQLGGSLSNLRGASGVADISLATAIWPYANRNTRTYFGMMGFLTLPTGNYANDRVFNVGENRYRLELQLAFQTPIAGNLDGMIAVDTRWFGANSGCAAACASATNATLNQKPLTTLQLGPIYKINQTFTAGASYFYINGGSTSINGLSQNNEIKTQRFLLSLLAYTDIGRFSLQYGRDMDTFNGFAQSRVLALRYMRSF</sequence>
<accession>A0A953T6F6</accession>
<protein>
    <submittedName>
        <fullName evidence="2">Transporter</fullName>
    </submittedName>
</protein>
<feature type="signal peptide" evidence="1">
    <location>
        <begin position="1"/>
        <end position="21"/>
    </location>
</feature>